<feature type="transmembrane region" description="Helical" evidence="6">
    <location>
        <begin position="289"/>
        <end position="309"/>
    </location>
</feature>
<comment type="caution">
    <text evidence="8">The sequence shown here is derived from an EMBL/GenBank/DDBJ whole genome shotgun (WGS) entry which is preliminary data.</text>
</comment>
<organism evidence="8 9">
    <name type="scientific">Rubrivivax rivuli</name>
    <dbReference type="NCBI Taxonomy" id="1862385"/>
    <lineage>
        <taxon>Bacteria</taxon>
        <taxon>Pseudomonadati</taxon>
        <taxon>Pseudomonadota</taxon>
        <taxon>Betaproteobacteria</taxon>
        <taxon>Burkholderiales</taxon>
        <taxon>Sphaerotilaceae</taxon>
        <taxon>Rubrivivax</taxon>
    </lineage>
</organism>
<evidence type="ECO:0000256" key="6">
    <source>
        <dbReference type="SAM" id="Phobius"/>
    </source>
</evidence>
<dbReference type="PANTHER" id="PTHR32322:SF2">
    <property type="entry name" value="EAMA DOMAIN-CONTAINING PROTEIN"/>
    <property type="match status" value="1"/>
</dbReference>
<dbReference type="Pfam" id="PF00892">
    <property type="entry name" value="EamA"/>
    <property type="match status" value="2"/>
</dbReference>
<comment type="subcellular location">
    <subcellularLocation>
        <location evidence="1">Membrane</location>
        <topology evidence="1">Multi-pass membrane protein</topology>
    </subcellularLocation>
</comment>
<feature type="transmembrane region" description="Helical" evidence="6">
    <location>
        <begin position="69"/>
        <end position="89"/>
    </location>
</feature>
<dbReference type="Proteomes" id="UP000285575">
    <property type="component" value="Unassembled WGS sequence"/>
</dbReference>
<dbReference type="InterPro" id="IPR000620">
    <property type="entry name" value="EamA_dom"/>
</dbReference>
<evidence type="ECO:0000256" key="4">
    <source>
        <dbReference type="ARBA" id="ARBA00022989"/>
    </source>
</evidence>
<dbReference type="Gene3D" id="1.10.3730.20">
    <property type="match status" value="1"/>
</dbReference>
<feature type="transmembrane region" description="Helical" evidence="6">
    <location>
        <begin position="125"/>
        <end position="142"/>
    </location>
</feature>
<dbReference type="RefSeq" id="WP_128229474.1">
    <property type="nucleotide sequence ID" value="NZ_SACR01000004.1"/>
</dbReference>
<proteinExistence type="inferred from homology"/>
<name>A0A437RF31_9BURK</name>
<gene>
    <name evidence="8" type="ORF">EOE66_14720</name>
</gene>
<dbReference type="OrthoDB" id="4167046at2"/>
<evidence type="ECO:0000313" key="9">
    <source>
        <dbReference type="Proteomes" id="UP000285575"/>
    </source>
</evidence>
<feature type="transmembrane region" description="Helical" evidence="6">
    <location>
        <begin position="233"/>
        <end position="252"/>
    </location>
</feature>
<evidence type="ECO:0000256" key="1">
    <source>
        <dbReference type="ARBA" id="ARBA00004141"/>
    </source>
</evidence>
<dbReference type="AlphaFoldDB" id="A0A437RF31"/>
<keyword evidence="3 6" id="KW-0812">Transmembrane</keyword>
<evidence type="ECO:0000256" key="2">
    <source>
        <dbReference type="ARBA" id="ARBA00007362"/>
    </source>
</evidence>
<comment type="similarity">
    <text evidence="2">Belongs to the EamA transporter family.</text>
</comment>
<feature type="transmembrane region" description="Helical" evidence="6">
    <location>
        <begin position="95"/>
        <end position="116"/>
    </location>
</feature>
<keyword evidence="5 6" id="KW-0472">Membrane</keyword>
<feature type="transmembrane region" description="Helical" evidence="6">
    <location>
        <begin position="264"/>
        <end position="283"/>
    </location>
</feature>
<feature type="transmembrane region" description="Helical" evidence="6">
    <location>
        <begin position="148"/>
        <end position="172"/>
    </location>
</feature>
<dbReference type="PANTHER" id="PTHR32322">
    <property type="entry name" value="INNER MEMBRANE TRANSPORTER"/>
    <property type="match status" value="1"/>
</dbReference>
<keyword evidence="4 6" id="KW-1133">Transmembrane helix</keyword>
<dbReference type="SUPFAM" id="SSF103481">
    <property type="entry name" value="Multidrug resistance efflux transporter EmrE"/>
    <property type="match status" value="2"/>
</dbReference>
<sequence>MALTPRLALLMTLPPLMWAGNAIVGRLVVDLVPPLTFNLLRWLMALALLLPLAWRALRPASRITQRWGYLLAIGSLSVGLYNALQYAALVTSTPLNVTLVASSTPVWMLAVGALFFGEKPRLRQLLGAALGLSGVLVVLGRGSPAVLLQVQFVAGDLLVLAAAIGWAVYSWLLARPPAHMQGDARPRADEGWGWAGLLLLQVLFGLPLAAAFAGVEQGWPGLQAVPVQWGWPLLAATVYVSVGASVLAYRAWGLAVAQGGPALAAFFGNLTPLFAALLSTLLLDTRPQPFHALAFALIVAGIAVSSRGAPKH</sequence>
<accession>A0A437RF31</accession>
<reference evidence="8 9" key="1">
    <citation type="submission" date="2019-01" db="EMBL/GenBank/DDBJ databases">
        <authorList>
            <person name="Chen W.-M."/>
        </authorList>
    </citation>
    <scope>NUCLEOTIDE SEQUENCE [LARGE SCALE GENOMIC DNA]</scope>
    <source>
        <strain evidence="8 9">KYPY4</strain>
    </source>
</reference>
<feature type="domain" description="EamA" evidence="7">
    <location>
        <begin position="8"/>
        <end position="139"/>
    </location>
</feature>
<evidence type="ECO:0000259" key="7">
    <source>
        <dbReference type="Pfam" id="PF00892"/>
    </source>
</evidence>
<dbReference type="InterPro" id="IPR037185">
    <property type="entry name" value="EmrE-like"/>
</dbReference>
<feature type="transmembrane region" description="Helical" evidence="6">
    <location>
        <begin position="38"/>
        <end position="57"/>
    </location>
</feature>
<evidence type="ECO:0000256" key="3">
    <source>
        <dbReference type="ARBA" id="ARBA00022692"/>
    </source>
</evidence>
<evidence type="ECO:0000313" key="8">
    <source>
        <dbReference type="EMBL" id="RVU45376.1"/>
    </source>
</evidence>
<dbReference type="InterPro" id="IPR050638">
    <property type="entry name" value="AA-Vitamin_Transporters"/>
</dbReference>
<evidence type="ECO:0000256" key="5">
    <source>
        <dbReference type="ARBA" id="ARBA00023136"/>
    </source>
</evidence>
<dbReference type="EMBL" id="SACR01000004">
    <property type="protein sequence ID" value="RVU45376.1"/>
    <property type="molecule type" value="Genomic_DNA"/>
</dbReference>
<feature type="transmembrane region" description="Helical" evidence="6">
    <location>
        <begin position="192"/>
        <end position="213"/>
    </location>
</feature>
<dbReference type="GO" id="GO:0016020">
    <property type="term" value="C:membrane"/>
    <property type="evidence" value="ECO:0007669"/>
    <property type="project" value="UniProtKB-SubCell"/>
</dbReference>
<keyword evidence="9" id="KW-1185">Reference proteome</keyword>
<protein>
    <submittedName>
        <fullName evidence="8">DMT family transporter</fullName>
    </submittedName>
</protein>
<feature type="domain" description="EamA" evidence="7">
    <location>
        <begin position="197"/>
        <end position="306"/>
    </location>
</feature>